<protein>
    <recommendedName>
        <fullName evidence="5">SP-RING-type domain-containing protein</fullName>
    </recommendedName>
</protein>
<proteinExistence type="predicted"/>
<dbReference type="PANTHER" id="PTHR10782:SF4">
    <property type="entry name" value="TONALLI, ISOFORM E"/>
    <property type="match status" value="1"/>
</dbReference>
<dbReference type="AlphaFoldDB" id="A0A4U8V1Q4"/>
<evidence type="ECO:0000259" key="5">
    <source>
        <dbReference type="PROSITE" id="PS51044"/>
    </source>
</evidence>
<dbReference type="CDD" id="cd16650">
    <property type="entry name" value="SP-RING_PIAS-like"/>
    <property type="match status" value="1"/>
</dbReference>
<gene>
    <name evidence="6" type="ORF">L596_005884</name>
</gene>
<evidence type="ECO:0000256" key="3">
    <source>
        <dbReference type="ARBA" id="ARBA00022833"/>
    </source>
</evidence>
<dbReference type="InterPro" id="IPR004181">
    <property type="entry name" value="Znf_MIZ"/>
</dbReference>
<evidence type="ECO:0000256" key="1">
    <source>
        <dbReference type="ARBA" id="ARBA00022723"/>
    </source>
</evidence>
<dbReference type="PANTHER" id="PTHR10782">
    <property type="entry name" value="ZINC FINGER MIZ DOMAIN-CONTAINING PROTEIN"/>
    <property type="match status" value="1"/>
</dbReference>
<dbReference type="Pfam" id="PF02891">
    <property type="entry name" value="zf-MIZ"/>
    <property type="match status" value="1"/>
</dbReference>
<sequence>MDRYRAILETKEEIKCYWTKNDGVQMASLRVSLLCPITLKRIKRAVKGQACRHLQCFDLQSFLKINDKRPSLKCPICARDVPVKEVVFDRFFAQILSSTKSLNVRDVEIAEDGSYRHVEEERNANKMNEVMERMNASDSDDDVIVID</sequence>
<dbReference type="STRING" id="34508.A0A4U8V1Q4"/>
<dbReference type="Proteomes" id="UP000298663">
    <property type="component" value="Unassembled WGS sequence"/>
</dbReference>
<evidence type="ECO:0000256" key="2">
    <source>
        <dbReference type="ARBA" id="ARBA00022771"/>
    </source>
</evidence>
<dbReference type="OrthoDB" id="5875376at2759"/>
<reference evidence="6 7" key="2">
    <citation type="journal article" date="2019" name="G3 (Bethesda)">
        <title>Hybrid Assembly of the Genome of the Entomopathogenic Nematode Steinernema carpocapsae Identifies the X-Chromosome.</title>
        <authorList>
            <person name="Serra L."/>
            <person name="Macchietto M."/>
            <person name="Macias-Munoz A."/>
            <person name="McGill C.J."/>
            <person name="Rodriguez I.M."/>
            <person name="Rodriguez B."/>
            <person name="Murad R."/>
            <person name="Mortazavi A."/>
        </authorList>
    </citation>
    <scope>NUCLEOTIDE SEQUENCE [LARGE SCALE GENOMIC DNA]</scope>
    <source>
        <strain evidence="6 7">ALL</strain>
    </source>
</reference>
<dbReference type="SUPFAM" id="SSF57850">
    <property type="entry name" value="RING/U-box"/>
    <property type="match status" value="1"/>
</dbReference>
<dbReference type="GO" id="GO:0016925">
    <property type="term" value="P:protein sumoylation"/>
    <property type="evidence" value="ECO:0007669"/>
    <property type="project" value="TreeGrafter"/>
</dbReference>
<keyword evidence="1" id="KW-0479">Metal-binding</keyword>
<dbReference type="EMBL" id="AZBU02000001">
    <property type="protein sequence ID" value="TMS39344.1"/>
    <property type="molecule type" value="Genomic_DNA"/>
</dbReference>
<dbReference type="Gene3D" id="3.30.40.10">
    <property type="entry name" value="Zinc/RING finger domain, C3HC4 (zinc finger)"/>
    <property type="match status" value="1"/>
</dbReference>
<reference evidence="6 7" key="1">
    <citation type="journal article" date="2015" name="Genome Biol.">
        <title>Comparative genomics of Steinernema reveals deeply conserved gene regulatory networks.</title>
        <authorList>
            <person name="Dillman A.R."/>
            <person name="Macchietto M."/>
            <person name="Porter C.F."/>
            <person name="Rogers A."/>
            <person name="Williams B."/>
            <person name="Antoshechkin I."/>
            <person name="Lee M.M."/>
            <person name="Goodwin Z."/>
            <person name="Lu X."/>
            <person name="Lewis E.E."/>
            <person name="Goodrich-Blair H."/>
            <person name="Stock S.P."/>
            <person name="Adams B.J."/>
            <person name="Sternberg P.W."/>
            <person name="Mortazavi A."/>
        </authorList>
    </citation>
    <scope>NUCLEOTIDE SEQUENCE [LARGE SCALE GENOMIC DNA]</scope>
    <source>
        <strain evidence="6 7">ALL</strain>
    </source>
</reference>
<dbReference type="GO" id="GO:0000785">
    <property type="term" value="C:chromatin"/>
    <property type="evidence" value="ECO:0007669"/>
    <property type="project" value="TreeGrafter"/>
</dbReference>
<keyword evidence="2 4" id="KW-0863">Zinc-finger</keyword>
<dbReference type="GO" id="GO:0008270">
    <property type="term" value="F:zinc ion binding"/>
    <property type="evidence" value="ECO:0007669"/>
    <property type="project" value="UniProtKB-KW"/>
</dbReference>
<feature type="domain" description="SP-RING-type" evidence="5">
    <location>
        <begin position="20"/>
        <end position="101"/>
    </location>
</feature>
<evidence type="ECO:0000313" key="7">
    <source>
        <dbReference type="Proteomes" id="UP000298663"/>
    </source>
</evidence>
<organism evidence="6 7">
    <name type="scientific">Steinernema carpocapsae</name>
    <name type="common">Entomopathogenic nematode</name>
    <dbReference type="NCBI Taxonomy" id="34508"/>
    <lineage>
        <taxon>Eukaryota</taxon>
        <taxon>Metazoa</taxon>
        <taxon>Ecdysozoa</taxon>
        <taxon>Nematoda</taxon>
        <taxon>Chromadorea</taxon>
        <taxon>Rhabditida</taxon>
        <taxon>Tylenchina</taxon>
        <taxon>Panagrolaimomorpha</taxon>
        <taxon>Strongyloidoidea</taxon>
        <taxon>Steinernematidae</taxon>
        <taxon>Steinernema</taxon>
    </lineage>
</organism>
<dbReference type="InterPro" id="IPR013083">
    <property type="entry name" value="Znf_RING/FYVE/PHD"/>
</dbReference>
<comment type="caution">
    <text evidence="6">The sequence shown here is derived from an EMBL/GenBank/DDBJ whole genome shotgun (WGS) entry which is preliminary data.</text>
</comment>
<keyword evidence="7" id="KW-1185">Reference proteome</keyword>
<evidence type="ECO:0000313" key="6">
    <source>
        <dbReference type="EMBL" id="TMS39344.1"/>
    </source>
</evidence>
<evidence type="ECO:0000256" key="4">
    <source>
        <dbReference type="PROSITE-ProRule" id="PRU00452"/>
    </source>
</evidence>
<keyword evidence="3" id="KW-0862">Zinc</keyword>
<accession>A0A4U8V1Q4</accession>
<dbReference type="PROSITE" id="PS51044">
    <property type="entry name" value="ZF_SP_RING"/>
    <property type="match status" value="1"/>
</dbReference>
<dbReference type="GO" id="GO:0061665">
    <property type="term" value="F:SUMO ligase activity"/>
    <property type="evidence" value="ECO:0007669"/>
    <property type="project" value="TreeGrafter"/>
</dbReference>
<name>A0A4U8V1Q4_STECR</name>